<dbReference type="SMART" id="SM00239">
    <property type="entry name" value="C2"/>
    <property type="match status" value="4"/>
</dbReference>
<feature type="domain" description="C2" evidence="15">
    <location>
        <begin position="257"/>
        <end position="380"/>
    </location>
</feature>
<feature type="compositionally biased region" description="Low complexity" evidence="13">
    <location>
        <begin position="967"/>
        <end position="979"/>
    </location>
</feature>
<evidence type="ECO:0000256" key="5">
    <source>
        <dbReference type="ARBA" id="ARBA00022692"/>
    </source>
</evidence>
<sequence>VLEDGVSEQFTGNLWLWNWNPSWTLGGPKEVEDPVSRPLYELDELSLQDLLPEIPLWVKNPNYHSVSIAFQSPHSSVEFLLLFLLLLVDWLNKFISDLWPYLDKEIGGMIRSVAEPIFSEYIGKFQIESIEFEKINLGTLPPIFYGLQVYETNEKELILEPSIKWAGNPNIILVVKVLSVPIAVQLVDLQVFLAPRIALKPLVPAFPCFANIVVSLMEKPHVDFGMKILGGDIMSIPGLYHFVQETIKKQVASLYLWPQTLEIPVLDISTVAVKKPVGILHVNVVRATKLLRKDILGSSDPYVKLSLTGDGLPAKKTSIKMKNLNPEWNEKFKLIVKDPKAQVLQLQVYDWDKVGGHDRIGMQLVPLKQLTPHEMKEFKLDLLKDTNITDSHSKKQRGQLVVELTFVPFKEDTSKYSGKFSGPIEAYRRHESEIDMSMSSDEGTLGGSGVLSVMIQGAEDVEGKCHNNPYALLLFRGEKKKTHMLRKTRDPRWNEEFQFMLDEPPLDQKVHIEVLSKRTGISFRLKESLGHVEINLRDVVHNGRINQKYHLINSKNGMIHNMGLFSTLLGIFGFGIGSLLGLLVGFFLFIYSEPEEVKDPVVRPLHELDSCTLQGLLPEIPMWVKFSDYDRVDWLNKFLFDMWPYLDKAICSTIRSIAQPIFKEYIGKFHIEAIEFDKLSLGTMPPIIYGLKVYETNENELVMEPAFRWAGNPNIVLVLKLLSLRITIQLVDLQVFAAPRVTLKPLVPTFPCFASIVVSLLEKPHVDFGIKILGGDIMSIPGLYRFVQENIKKQVASLYLWPQTLEIPVLDASVVAKKPVGILHVKVVRAMKLLKMDILGSSDPYVKLSLTEDRLPAKKTTVKMKKLNPEWNEKFKLLVKDPETQALELQLYDWDKVGRHDKLGMQLVPLKVLTPGLTKELVLDLVKNTNINDPQNKKRRGQIVVELAFVPFKSESSKLNGNEYGRSESGISRSSDSSESLGGAGLLSVLIQGAEDVEGQHHNNPYALLCFRGEEKKTKMVKKSRDPLWNEDFQFMLDEPPLQDKIYIEVMSKSRAIFRAKESLGYVEINLADVVHNGRINQKYHLIDSHNGRIHIELSWTKA</sequence>
<evidence type="ECO:0000256" key="1">
    <source>
        <dbReference type="ARBA" id="ARBA00001913"/>
    </source>
</evidence>
<evidence type="ECO:0000259" key="16">
    <source>
        <dbReference type="PROSITE" id="PS51847"/>
    </source>
</evidence>
<comment type="cofactor">
    <cofactor evidence="1">
        <name>Ca(2+)</name>
        <dbReference type="ChEBI" id="CHEBI:29108"/>
    </cofactor>
</comment>
<evidence type="ECO:0000256" key="2">
    <source>
        <dbReference type="ARBA" id="ARBA00004167"/>
    </source>
</evidence>
<keyword evidence="9 14" id="KW-1133">Transmembrane helix</keyword>
<keyword evidence="10" id="KW-0445">Lipid transport</keyword>
<evidence type="ECO:0000256" key="13">
    <source>
        <dbReference type="SAM" id="MobiDB-lite"/>
    </source>
</evidence>
<proteinExistence type="inferred from homology"/>
<comment type="subcellular location">
    <subcellularLocation>
        <location evidence="2">Membrane</location>
        <topology evidence="2">Single-pass membrane protein</topology>
    </subcellularLocation>
</comment>
<dbReference type="Pfam" id="PF17047">
    <property type="entry name" value="SMP_LBD"/>
    <property type="match status" value="2"/>
</dbReference>
<dbReference type="GO" id="GO:0046872">
    <property type="term" value="F:metal ion binding"/>
    <property type="evidence" value="ECO:0007669"/>
    <property type="project" value="UniProtKB-KW"/>
</dbReference>
<dbReference type="Pfam" id="PF00168">
    <property type="entry name" value="C2"/>
    <property type="match status" value="4"/>
</dbReference>
<dbReference type="PROSITE" id="PS51847">
    <property type="entry name" value="SMP"/>
    <property type="match status" value="2"/>
</dbReference>
<dbReference type="FunFam" id="2.60.40.150:FF:000102">
    <property type="entry name" value="Synaptotagmin-2 isoform A"/>
    <property type="match status" value="2"/>
</dbReference>
<evidence type="ECO:0000256" key="3">
    <source>
        <dbReference type="ARBA" id="ARBA00006996"/>
    </source>
</evidence>
<dbReference type="CDD" id="cd21677">
    <property type="entry name" value="SMP_SYT"/>
    <property type="match status" value="2"/>
</dbReference>
<evidence type="ECO:0000256" key="12">
    <source>
        <dbReference type="ARBA" id="ARBA00023136"/>
    </source>
</evidence>
<evidence type="ECO:0000256" key="6">
    <source>
        <dbReference type="ARBA" id="ARBA00022723"/>
    </source>
</evidence>
<dbReference type="InterPro" id="IPR000008">
    <property type="entry name" value="C2_dom"/>
</dbReference>
<feature type="domain" description="SMP-LTD" evidence="16">
    <location>
        <begin position="628"/>
        <end position="810"/>
    </location>
</feature>
<keyword evidence="6" id="KW-0479">Metal-binding</keyword>
<keyword evidence="8" id="KW-0106">Calcium</keyword>
<dbReference type="SUPFAM" id="SSF49562">
    <property type="entry name" value="C2 domain (Calcium/lipid-binding domain, CaLB)"/>
    <property type="match status" value="4"/>
</dbReference>
<dbReference type="CDD" id="cd00030">
    <property type="entry name" value="C2"/>
    <property type="match status" value="3"/>
</dbReference>
<feature type="non-terminal residue" evidence="17">
    <location>
        <position position="1"/>
    </location>
</feature>
<organism evidence="17">
    <name type="scientific">Prunus dulcis</name>
    <name type="common">Almond</name>
    <name type="synonym">Amygdalus dulcis</name>
    <dbReference type="NCBI Taxonomy" id="3755"/>
    <lineage>
        <taxon>Eukaryota</taxon>
        <taxon>Viridiplantae</taxon>
        <taxon>Streptophyta</taxon>
        <taxon>Embryophyta</taxon>
        <taxon>Tracheophyta</taxon>
        <taxon>Spermatophyta</taxon>
        <taxon>Magnoliopsida</taxon>
        <taxon>eudicotyledons</taxon>
        <taxon>Gunneridae</taxon>
        <taxon>Pentapetalae</taxon>
        <taxon>rosids</taxon>
        <taxon>fabids</taxon>
        <taxon>Rosales</taxon>
        <taxon>Rosaceae</taxon>
        <taxon>Amygdaloideae</taxon>
        <taxon>Amygdaleae</taxon>
        <taxon>Prunus</taxon>
    </lineage>
</organism>
<keyword evidence="11" id="KW-0446">Lipid-binding</keyword>
<accession>A0A4Y1R146</accession>
<evidence type="ECO:0000256" key="10">
    <source>
        <dbReference type="ARBA" id="ARBA00023055"/>
    </source>
</evidence>
<dbReference type="Gene3D" id="2.60.40.150">
    <property type="entry name" value="C2 domain"/>
    <property type="match status" value="4"/>
</dbReference>
<evidence type="ECO:0000259" key="15">
    <source>
        <dbReference type="PROSITE" id="PS50004"/>
    </source>
</evidence>
<dbReference type="GO" id="GO:0005783">
    <property type="term" value="C:endoplasmic reticulum"/>
    <property type="evidence" value="ECO:0007669"/>
    <property type="project" value="TreeGrafter"/>
</dbReference>
<dbReference type="PANTHER" id="PTHR10774">
    <property type="entry name" value="EXTENDED SYNAPTOTAGMIN-RELATED"/>
    <property type="match status" value="1"/>
</dbReference>
<keyword evidence="4" id="KW-0813">Transport</keyword>
<name>A0A4Y1R146_PRUDU</name>
<feature type="domain" description="C2" evidence="15">
    <location>
        <begin position="430"/>
        <end position="549"/>
    </location>
</feature>
<evidence type="ECO:0000256" key="8">
    <source>
        <dbReference type="ARBA" id="ARBA00022837"/>
    </source>
</evidence>
<keyword evidence="12 14" id="KW-0472">Membrane</keyword>
<dbReference type="InterPro" id="IPR031468">
    <property type="entry name" value="SMP_LBD"/>
</dbReference>
<keyword evidence="5 14" id="KW-0812">Transmembrane</keyword>
<evidence type="ECO:0000313" key="17">
    <source>
        <dbReference type="EMBL" id="BBG97807.1"/>
    </source>
</evidence>
<comment type="similarity">
    <text evidence="3">Belongs to the synaptotagmin family.</text>
</comment>
<feature type="transmembrane region" description="Helical" evidence="14">
    <location>
        <begin position="564"/>
        <end position="591"/>
    </location>
</feature>
<evidence type="ECO:0000256" key="9">
    <source>
        <dbReference type="ARBA" id="ARBA00022989"/>
    </source>
</evidence>
<dbReference type="GO" id="GO:0006869">
    <property type="term" value="P:lipid transport"/>
    <property type="evidence" value="ECO:0007669"/>
    <property type="project" value="UniProtKB-KW"/>
</dbReference>
<dbReference type="InterPro" id="IPR045050">
    <property type="entry name" value="Synaptotagmin_plant"/>
</dbReference>
<evidence type="ECO:0000256" key="11">
    <source>
        <dbReference type="ARBA" id="ARBA00023121"/>
    </source>
</evidence>
<dbReference type="GO" id="GO:0008289">
    <property type="term" value="F:lipid binding"/>
    <property type="evidence" value="ECO:0007669"/>
    <property type="project" value="UniProtKB-KW"/>
</dbReference>
<dbReference type="InterPro" id="IPR035892">
    <property type="entry name" value="C2_domain_sf"/>
</dbReference>
<evidence type="ECO:0000256" key="7">
    <source>
        <dbReference type="ARBA" id="ARBA00022737"/>
    </source>
</evidence>
<gene>
    <name evidence="17" type="ORF">Prudu_007039</name>
</gene>
<protein>
    <submittedName>
        <fullName evidence="17">Calcium-dependent lipid-binding family protein</fullName>
    </submittedName>
</protein>
<feature type="region of interest" description="Disordered" evidence="13">
    <location>
        <begin position="960"/>
        <end position="979"/>
    </location>
</feature>
<dbReference type="AlphaFoldDB" id="A0A4Y1R146"/>
<dbReference type="InterPro" id="IPR039010">
    <property type="entry name" value="Synaptotagmin_SMP"/>
</dbReference>
<dbReference type="FunFam" id="2.60.40.150:FF:000066">
    <property type="entry name" value="Extended synaptotagmin-2"/>
    <property type="match status" value="1"/>
</dbReference>
<feature type="domain" description="C2" evidence="15">
    <location>
        <begin position="801"/>
        <end position="923"/>
    </location>
</feature>
<dbReference type="PROSITE" id="PS50004">
    <property type="entry name" value="C2"/>
    <property type="match status" value="4"/>
</dbReference>
<evidence type="ECO:0000256" key="14">
    <source>
        <dbReference type="SAM" id="Phobius"/>
    </source>
</evidence>
<feature type="domain" description="SMP-LTD" evidence="16">
    <location>
        <begin position="84"/>
        <end position="266"/>
    </location>
</feature>
<evidence type="ECO:0000256" key="4">
    <source>
        <dbReference type="ARBA" id="ARBA00022448"/>
    </source>
</evidence>
<dbReference type="PANTHER" id="PTHR10774:SF62">
    <property type="entry name" value="SYNAPTOTAGMIN-3"/>
    <property type="match status" value="1"/>
</dbReference>
<dbReference type="PRINTS" id="PR00360">
    <property type="entry name" value="C2DOMAIN"/>
</dbReference>
<reference evidence="17" key="1">
    <citation type="journal article" date="2019" name="Science">
        <title>Mutation of a bHLH transcription factor allowed almond domestication.</title>
        <authorList>
            <person name="Sanchez-Perez R."/>
            <person name="Pavan S."/>
            <person name="Mazzeo R."/>
            <person name="Moldovan C."/>
            <person name="Aiese Cigliano R."/>
            <person name="Del Cueto J."/>
            <person name="Ricciardi F."/>
            <person name="Lotti C."/>
            <person name="Ricciardi L."/>
            <person name="Dicenta F."/>
            <person name="Lopez-Marques R.L."/>
            <person name="Lindberg Moller B."/>
        </authorList>
    </citation>
    <scope>NUCLEOTIDE SEQUENCE</scope>
</reference>
<feature type="domain" description="C2" evidence="15">
    <location>
        <begin position="967"/>
        <end position="1084"/>
    </location>
</feature>
<dbReference type="EMBL" id="AP019298">
    <property type="protein sequence ID" value="BBG97807.1"/>
    <property type="molecule type" value="Genomic_DNA"/>
</dbReference>
<keyword evidence="7" id="KW-0677">Repeat</keyword>
<dbReference type="GO" id="GO:0016020">
    <property type="term" value="C:membrane"/>
    <property type="evidence" value="ECO:0007669"/>
    <property type="project" value="UniProtKB-SubCell"/>
</dbReference>